<sequence length="320" mass="36873">MFLTGVFTILQKKSPSIYRNLKSISLERAIPRGNPPDGFRNDEKLDIWQLFPDSSSEDTAAARQVNMAIFTTPPNEYPTKLEEITVRTDIFDSIQRKSQGKSNFQLRLINQSAGTLKRLKIFGDLENKLAPRDSAGNRDDLDLLPVYPTLLELEIAVTEHIRPALYLDIAKMFPNLRVLKVDGYSDSKTYGSPEEMVYPELMGLKELKALRVLWPGVRADTRVEMAQVKMSVPQWIERGLTKLESVEFWNKSNSTFGNFQINALECEVIRKGSEYELRWGEWVDISDEFSEEMLEYTNYGCNGWTTWMRYHHKRGVTLVT</sequence>
<dbReference type="Proteomes" id="UP001375240">
    <property type="component" value="Unassembled WGS sequence"/>
</dbReference>
<proteinExistence type="predicted"/>
<evidence type="ECO:0000313" key="1">
    <source>
        <dbReference type="EMBL" id="KAK6344114.1"/>
    </source>
</evidence>
<comment type="caution">
    <text evidence="1">The sequence shown here is derived from an EMBL/GenBank/DDBJ whole genome shotgun (WGS) entry which is preliminary data.</text>
</comment>
<keyword evidence="2" id="KW-1185">Reference proteome</keyword>
<gene>
    <name evidence="1" type="ORF">TWF696_007761</name>
</gene>
<dbReference type="AlphaFoldDB" id="A0AAV9UPU0"/>
<reference evidence="1 2" key="1">
    <citation type="submission" date="2019-10" db="EMBL/GenBank/DDBJ databases">
        <authorList>
            <person name="Palmer J.M."/>
        </authorList>
    </citation>
    <scope>NUCLEOTIDE SEQUENCE [LARGE SCALE GENOMIC DNA]</scope>
    <source>
        <strain evidence="1 2">TWF696</strain>
    </source>
</reference>
<accession>A0AAV9UPU0</accession>
<name>A0AAV9UPU0_9PEZI</name>
<organism evidence="1 2">
    <name type="scientific">Orbilia brochopaga</name>
    <dbReference type="NCBI Taxonomy" id="3140254"/>
    <lineage>
        <taxon>Eukaryota</taxon>
        <taxon>Fungi</taxon>
        <taxon>Dikarya</taxon>
        <taxon>Ascomycota</taxon>
        <taxon>Pezizomycotina</taxon>
        <taxon>Orbiliomycetes</taxon>
        <taxon>Orbiliales</taxon>
        <taxon>Orbiliaceae</taxon>
        <taxon>Orbilia</taxon>
    </lineage>
</organism>
<protein>
    <submittedName>
        <fullName evidence="1">Uncharacterized protein</fullName>
    </submittedName>
</protein>
<evidence type="ECO:0000313" key="2">
    <source>
        <dbReference type="Proteomes" id="UP001375240"/>
    </source>
</evidence>
<dbReference type="EMBL" id="JAVHNQ010000006">
    <property type="protein sequence ID" value="KAK6344114.1"/>
    <property type="molecule type" value="Genomic_DNA"/>
</dbReference>